<dbReference type="Pfam" id="PF01636">
    <property type="entry name" value="APH"/>
    <property type="match status" value="1"/>
</dbReference>
<reference evidence="2 3" key="1">
    <citation type="submission" date="2020-08" db="EMBL/GenBank/DDBJ databases">
        <title>Sequencing the genomes of 1000 actinobacteria strains.</title>
        <authorList>
            <person name="Klenk H.-P."/>
        </authorList>
    </citation>
    <scope>NUCLEOTIDE SEQUENCE [LARGE SCALE GENOMIC DNA]</scope>
    <source>
        <strain evidence="2 3">DSM 45823</strain>
    </source>
</reference>
<protein>
    <submittedName>
        <fullName evidence="2">Aminoglycoside phosphotransferase (APT) family kinase protein</fullName>
    </submittedName>
</protein>
<proteinExistence type="predicted"/>
<dbReference type="RefSeq" id="WP_182705201.1">
    <property type="nucleotide sequence ID" value="NZ_JACJII010000001.1"/>
</dbReference>
<evidence type="ECO:0000313" key="2">
    <source>
        <dbReference type="EMBL" id="MBA9003458.1"/>
    </source>
</evidence>
<name>A0A7W3MX14_9ACTN</name>
<evidence type="ECO:0000259" key="1">
    <source>
        <dbReference type="Pfam" id="PF01636"/>
    </source>
</evidence>
<sequence>MTGEWVRVADLDKETWTPASAALTLERACAAAGLDAKGAQLMRLGSNAVYRLAALPVVVRISRRHVGTQQARRAVAVARWLASVDYPAVRATPVEQPVIVDGHAVTFWEALSDDGDEYASVSEIADILAKLHALEPPPDLELPAHVPFGNARHRIESSTGISGEDRRFLAARLVELEQSYAALRFVLPQGVIHGDAGVGNVLRDRHGVAKLIDLDGFAIGPREWDLALTAIYFDSFGWHTREEYKTFAKVYGFDIMQWPGYPVMRDVREFLMVTWIAQKSGESERTAQEAAKRIAALRTGSSRKDWQPY</sequence>
<feature type="domain" description="Aminoglycoside phosphotransferase" evidence="1">
    <location>
        <begin position="46"/>
        <end position="265"/>
    </location>
</feature>
<dbReference type="Proteomes" id="UP000539313">
    <property type="component" value="Unassembled WGS sequence"/>
</dbReference>
<dbReference type="InterPro" id="IPR002575">
    <property type="entry name" value="Aminoglycoside_PTrfase"/>
</dbReference>
<dbReference type="EMBL" id="JACJII010000001">
    <property type="protein sequence ID" value="MBA9003458.1"/>
    <property type="molecule type" value="Genomic_DNA"/>
</dbReference>
<dbReference type="GO" id="GO:0016301">
    <property type="term" value="F:kinase activity"/>
    <property type="evidence" value="ECO:0007669"/>
    <property type="project" value="UniProtKB-KW"/>
</dbReference>
<keyword evidence="3" id="KW-1185">Reference proteome</keyword>
<keyword evidence="2" id="KW-0808">Transferase</keyword>
<dbReference type="SUPFAM" id="SSF56112">
    <property type="entry name" value="Protein kinase-like (PK-like)"/>
    <property type="match status" value="1"/>
</dbReference>
<accession>A0A7W3MX14</accession>
<comment type="caution">
    <text evidence="2">The sequence shown here is derived from an EMBL/GenBank/DDBJ whole genome shotgun (WGS) entry which is preliminary data.</text>
</comment>
<dbReference type="AlphaFoldDB" id="A0A7W3MX14"/>
<gene>
    <name evidence="2" type="ORF">HNR21_002340</name>
</gene>
<organism evidence="2 3">
    <name type="scientific">Thermomonospora cellulosilytica</name>
    <dbReference type="NCBI Taxonomy" id="1411118"/>
    <lineage>
        <taxon>Bacteria</taxon>
        <taxon>Bacillati</taxon>
        <taxon>Actinomycetota</taxon>
        <taxon>Actinomycetes</taxon>
        <taxon>Streptosporangiales</taxon>
        <taxon>Thermomonosporaceae</taxon>
        <taxon>Thermomonospora</taxon>
    </lineage>
</organism>
<evidence type="ECO:0000313" key="3">
    <source>
        <dbReference type="Proteomes" id="UP000539313"/>
    </source>
</evidence>
<dbReference type="InterPro" id="IPR011009">
    <property type="entry name" value="Kinase-like_dom_sf"/>
</dbReference>
<dbReference type="Gene3D" id="3.90.1200.10">
    <property type="match status" value="1"/>
</dbReference>
<keyword evidence="2" id="KW-0418">Kinase</keyword>